<dbReference type="InterPro" id="IPR011041">
    <property type="entry name" value="Quinoprot_gluc/sorb_DH_b-prop"/>
</dbReference>
<dbReference type="Gene3D" id="2.120.10.30">
    <property type="entry name" value="TolB, C-terminal domain"/>
    <property type="match status" value="1"/>
</dbReference>
<evidence type="ECO:0000313" key="2">
    <source>
        <dbReference type="EMBL" id="MFC7614056.1"/>
    </source>
</evidence>
<dbReference type="PANTHER" id="PTHR19328">
    <property type="entry name" value="HEDGEHOG-INTERACTING PROTEIN"/>
    <property type="match status" value="1"/>
</dbReference>
<gene>
    <name evidence="2" type="ORF">ACFQV2_11375</name>
</gene>
<dbReference type="Pfam" id="PF08310">
    <property type="entry name" value="LGFP"/>
    <property type="match status" value="5"/>
</dbReference>
<dbReference type="InterPro" id="IPR022409">
    <property type="entry name" value="PKD/Chitinase_dom"/>
</dbReference>
<dbReference type="InterPro" id="IPR013207">
    <property type="entry name" value="LGFP"/>
</dbReference>
<keyword evidence="3" id="KW-1185">Reference proteome</keyword>
<name>A0ABW2TKK5_9PSEU</name>
<dbReference type="InterPro" id="IPR011042">
    <property type="entry name" value="6-blade_b-propeller_TolB-like"/>
</dbReference>
<dbReference type="SMART" id="SM00089">
    <property type="entry name" value="PKD"/>
    <property type="match status" value="1"/>
</dbReference>
<organism evidence="2 3">
    <name type="scientific">Actinokineospora soli</name>
    <dbReference type="NCBI Taxonomy" id="1048753"/>
    <lineage>
        <taxon>Bacteria</taxon>
        <taxon>Bacillati</taxon>
        <taxon>Actinomycetota</taxon>
        <taxon>Actinomycetes</taxon>
        <taxon>Pseudonocardiales</taxon>
        <taxon>Pseudonocardiaceae</taxon>
        <taxon>Actinokineospora</taxon>
    </lineage>
</organism>
<evidence type="ECO:0000313" key="3">
    <source>
        <dbReference type="Proteomes" id="UP001596512"/>
    </source>
</evidence>
<dbReference type="PANTHER" id="PTHR19328:SF13">
    <property type="entry name" value="HIPL1 PROTEIN"/>
    <property type="match status" value="1"/>
</dbReference>
<reference evidence="3" key="1">
    <citation type="journal article" date="2019" name="Int. J. Syst. Evol. Microbiol.">
        <title>The Global Catalogue of Microorganisms (GCM) 10K type strain sequencing project: providing services to taxonomists for standard genome sequencing and annotation.</title>
        <authorList>
            <consortium name="The Broad Institute Genomics Platform"/>
            <consortium name="The Broad Institute Genome Sequencing Center for Infectious Disease"/>
            <person name="Wu L."/>
            <person name="Ma J."/>
        </authorList>
    </citation>
    <scope>NUCLEOTIDE SEQUENCE [LARGE SCALE GENOMIC DNA]</scope>
    <source>
        <strain evidence="3">JCM 17695</strain>
    </source>
</reference>
<feature type="domain" description="PKD" evidence="1">
    <location>
        <begin position="324"/>
        <end position="399"/>
    </location>
</feature>
<comment type="caution">
    <text evidence="2">The sequence shown here is derived from an EMBL/GenBank/DDBJ whole genome shotgun (WGS) entry which is preliminary data.</text>
</comment>
<dbReference type="SUPFAM" id="SSF50952">
    <property type="entry name" value="Soluble quinoprotein glucose dehydrogenase"/>
    <property type="match status" value="1"/>
</dbReference>
<dbReference type="InterPro" id="IPR035986">
    <property type="entry name" value="PKD_dom_sf"/>
</dbReference>
<dbReference type="InterPro" id="IPR013783">
    <property type="entry name" value="Ig-like_fold"/>
</dbReference>
<dbReference type="EMBL" id="JBHTEY010000004">
    <property type="protein sequence ID" value="MFC7614056.1"/>
    <property type="molecule type" value="Genomic_DNA"/>
</dbReference>
<dbReference type="Gene3D" id="2.60.40.10">
    <property type="entry name" value="Immunoglobulins"/>
    <property type="match status" value="1"/>
</dbReference>
<dbReference type="InterPro" id="IPR012938">
    <property type="entry name" value="Glc/Sorbosone_DH"/>
</dbReference>
<dbReference type="SUPFAM" id="SSF49299">
    <property type="entry name" value="PKD domain"/>
    <property type="match status" value="1"/>
</dbReference>
<dbReference type="PROSITE" id="PS50093">
    <property type="entry name" value="PKD"/>
    <property type="match status" value="1"/>
</dbReference>
<sequence length="897" mass="95810">MGVLTYNDLGLVGVAVAGDYAESRHIFTARALPSTAPNAGKHGLLRLSRWTVRVDEAGTPVGLADELPLVEASSDADAHAMTSIVVGGDGTIWLSIGDAADFRFVDPLALRSGVRDDPHGKILHLNPDGTGVPTNPYYDPAAPRATRSLVYASGFRSPFRISLDPTTGTPIVGEVGWRTWEEVDHVVPGGDYGWPCWEANSRTPGYRDLPGCADRSTLSPQYSYHHTAGLGNSVTGGLVYTGENYPVEYVGQYFFGDYTVGLLSTMRFDAAGRVTVPAATWASDVGAPVALRAMPVGGDIVFADIFSGSLRRIVYQPGNRPPTADLAATADPATGTVAFDASASSDPDGDALTYAWDFGDGATATGPTAEHAYAGAGGYPVTLTVTDESGASATAQTTVHPRNHAPDLTLNPPGPDERFAVGDVIRASARAVDPEDGPVTVTWTTDLRHCRGPECHSHPGGGATGTDFALPFDGHPGDSRLEITATATDSLGARTKATFTALPRQRRLTVSSTTAAEFTIGDQQTTTDLFTVGQRLTVIAPETSRDGVATFAGWDDGGPRVRDLVVPDEDVTFTASYVTPIDVRYAAEPALRALLGAPKALEQGGATARWREYAGGRMYWSPATGAREVHGSILLRYLAAGGHLGYGLPISDELVLGTGRQSLFEGGRAIVYSQATNAQLLYGSIRLRWLEMGAEQSVLRFPTTSELTGADGVGKYNHFQGGSIYYLRGVGAHEVYGSIGVKYRALGAERSALGYPTSGELATADGGRYNLFQRGSIHYTRTTGAFEVRGSIYQRWKAMGSEKSVLRYPTTDERPTADGVGRYNHFQGGSIYYTPRTGAHEVYGHIRAKWASLGWERSYLGYPTKGEYAVPGGRRGDFQGGYIVYRYADSTARVYRW</sequence>
<evidence type="ECO:0000259" key="1">
    <source>
        <dbReference type="PROSITE" id="PS50093"/>
    </source>
</evidence>
<dbReference type="Pfam" id="PF18911">
    <property type="entry name" value="PKD_4"/>
    <property type="match status" value="1"/>
</dbReference>
<dbReference type="Pfam" id="PF07995">
    <property type="entry name" value="GSDH"/>
    <property type="match status" value="1"/>
</dbReference>
<dbReference type="CDD" id="cd00146">
    <property type="entry name" value="PKD"/>
    <property type="match status" value="1"/>
</dbReference>
<accession>A0ABW2TKK5</accession>
<dbReference type="InterPro" id="IPR000601">
    <property type="entry name" value="PKD_dom"/>
</dbReference>
<proteinExistence type="predicted"/>
<dbReference type="Proteomes" id="UP001596512">
    <property type="component" value="Unassembled WGS sequence"/>
</dbReference>
<protein>
    <submittedName>
        <fullName evidence="2">PQQ-dependent sugar dehydrogenase</fullName>
    </submittedName>
</protein>